<dbReference type="InterPro" id="IPR032466">
    <property type="entry name" value="Metal_Hydrolase"/>
</dbReference>
<dbReference type="InterPro" id="IPR051781">
    <property type="entry name" value="Metallo-dep_Hydrolase"/>
</dbReference>
<reference evidence="2" key="1">
    <citation type="submission" date="2020-10" db="EMBL/GenBank/DDBJ databases">
        <authorList>
            <person name="Gilroy R."/>
        </authorList>
    </citation>
    <scope>NUCLEOTIDE SEQUENCE</scope>
    <source>
        <strain evidence="2">ChiGjej2B2-16831</strain>
    </source>
</reference>
<dbReference type="SUPFAM" id="SSF51556">
    <property type="entry name" value="Metallo-dependent hydrolases"/>
    <property type="match status" value="1"/>
</dbReference>
<feature type="domain" description="Amidohydrolase-related" evidence="1">
    <location>
        <begin position="51"/>
        <end position="382"/>
    </location>
</feature>
<organism evidence="2 3">
    <name type="scientific">Candidatus Aphodomorpha intestinavium</name>
    <dbReference type="NCBI Taxonomy" id="2840672"/>
    <lineage>
        <taxon>Bacteria</taxon>
        <taxon>Bacillati</taxon>
        <taxon>Bacillota</taxon>
        <taxon>Clostridia</taxon>
        <taxon>Eubacteriales</taxon>
        <taxon>Candidatus Aphodomorpha</taxon>
    </lineage>
</organism>
<name>A0A9D1N4H8_9FIRM</name>
<comment type="caution">
    <text evidence="2">The sequence shown here is derived from an EMBL/GenBank/DDBJ whole genome shotgun (WGS) entry which is preliminary data.</text>
</comment>
<dbReference type="CDD" id="cd01309">
    <property type="entry name" value="Met_dep_hydrolase_C"/>
    <property type="match status" value="1"/>
</dbReference>
<sequence>MIFLENAAVWTMAGRDYERGCILIDGGKIAAVGEGLTPPAGAERIDLGGRIVMPGMIDAHCHIGVFGEGTGFYLLDGNENTDPATPHIRGLDAVNPQDMAFAEALEGGVTTVCTGPGSTNVIGGTFAILKTYGQSADEMALVPDAALKVALGENPKRVYGAMKKTPYTRMGNAAVLREALVRAQEYQRRLDAAARGEGEPPERDFVLENLVRALRRELPLKIHAHRADDILTAMRIVREFGLRCTLDHCTEGYKITEQLRRFGAGALVGPMILDRCKVELGDSRTDNVVRIAQAGVPFCIVTDSPCVNVKHLYVQAGCAVSMGLDRAEALRAVTIYPARLLGIDGRVGSIEPGKDADLVILTGDLFDMESRIAATMIDGKVVYRNAIA</sequence>
<proteinExistence type="predicted"/>
<dbReference type="InterPro" id="IPR011059">
    <property type="entry name" value="Metal-dep_hydrolase_composite"/>
</dbReference>
<dbReference type="EMBL" id="DVNZ01000227">
    <property type="protein sequence ID" value="HIU94920.1"/>
    <property type="molecule type" value="Genomic_DNA"/>
</dbReference>
<dbReference type="PANTHER" id="PTHR43135:SF3">
    <property type="entry name" value="ALPHA-D-RIBOSE 1-METHYLPHOSPHONATE 5-TRIPHOSPHATE DIPHOSPHATASE"/>
    <property type="match status" value="1"/>
</dbReference>
<dbReference type="InterPro" id="IPR006680">
    <property type="entry name" value="Amidohydro-rel"/>
</dbReference>
<reference evidence="2" key="2">
    <citation type="journal article" date="2021" name="PeerJ">
        <title>Extensive microbial diversity within the chicken gut microbiome revealed by metagenomics and culture.</title>
        <authorList>
            <person name="Gilroy R."/>
            <person name="Ravi A."/>
            <person name="Getino M."/>
            <person name="Pursley I."/>
            <person name="Horton D.L."/>
            <person name="Alikhan N.F."/>
            <person name="Baker D."/>
            <person name="Gharbi K."/>
            <person name="Hall N."/>
            <person name="Watson M."/>
            <person name="Adriaenssens E.M."/>
            <person name="Foster-Nyarko E."/>
            <person name="Jarju S."/>
            <person name="Secka A."/>
            <person name="Antonio M."/>
            <person name="Oren A."/>
            <person name="Chaudhuri R.R."/>
            <person name="La Ragione R."/>
            <person name="Hildebrand F."/>
            <person name="Pallen M.J."/>
        </authorList>
    </citation>
    <scope>NUCLEOTIDE SEQUENCE</scope>
    <source>
        <strain evidence="2">ChiGjej2B2-16831</strain>
    </source>
</reference>
<evidence type="ECO:0000313" key="3">
    <source>
        <dbReference type="Proteomes" id="UP000824128"/>
    </source>
</evidence>
<dbReference type="Pfam" id="PF01979">
    <property type="entry name" value="Amidohydro_1"/>
    <property type="match status" value="1"/>
</dbReference>
<evidence type="ECO:0000259" key="1">
    <source>
        <dbReference type="Pfam" id="PF01979"/>
    </source>
</evidence>
<evidence type="ECO:0000313" key="2">
    <source>
        <dbReference type="EMBL" id="HIU94920.1"/>
    </source>
</evidence>
<dbReference type="PANTHER" id="PTHR43135">
    <property type="entry name" value="ALPHA-D-RIBOSE 1-METHYLPHOSPHONATE 5-TRIPHOSPHATE DIPHOSPHATASE"/>
    <property type="match status" value="1"/>
</dbReference>
<dbReference type="Gene3D" id="3.20.20.140">
    <property type="entry name" value="Metal-dependent hydrolases"/>
    <property type="match status" value="1"/>
</dbReference>
<dbReference type="GO" id="GO:0016810">
    <property type="term" value="F:hydrolase activity, acting on carbon-nitrogen (but not peptide) bonds"/>
    <property type="evidence" value="ECO:0007669"/>
    <property type="project" value="InterPro"/>
</dbReference>
<gene>
    <name evidence="2" type="ORF">IAD24_07145</name>
</gene>
<accession>A0A9D1N4H8</accession>
<dbReference type="SUPFAM" id="SSF51338">
    <property type="entry name" value="Composite domain of metallo-dependent hydrolases"/>
    <property type="match status" value="1"/>
</dbReference>
<dbReference type="AlphaFoldDB" id="A0A9D1N4H8"/>
<dbReference type="Proteomes" id="UP000824128">
    <property type="component" value="Unassembled WGS sequence"/>
</dbReference>
<protein>
    <submittedName>
        <fullName evidence="2">Amidohydrolase</fullName>
    </submittedName>
</protein>